<name>A0A5N6WCL7_9EURO</name>
<protein>
    <submittedName>
        <fullName evidence="2">Uncharacterized protein</fullName>
    </submittedName>
</protein>
<evidence type="ECO:0000256" key="1">
    <source>
        <dbReference type="SAM" id="MobiDB-lite"/>
    </source>
</evidence>
<dbReference type="Proteomes" id="UP000325433">
    <property type="component" value="Unassembled WGS sequence"/>
</dbReference>
<evidence type="ECO:0000313" key="3">
    <source>
        <dbReference type="Proteomes" id="UP000325433"/>
    </source>
</evidence>
<proteinExistence type="predicted"/>
<sequence>MPSIHAFTPFWPPGAPVPPVVWPAGATGGTGAAGAAGAAGGTGSGGKRPSSIRRAWISGFSAQIPKQQQKFSPRTLHHFLRAIRSSQYRIYLNIEVIIRGGRVSLYARSKSS</sequence>
<evidence type="ECO:0000313" key="2">
    <source>
        <dbReference type="EMBL" id="KAE8318258.1"/>
    </source>
</evidence>
<organism evidence="2 3">
    <name type="scientific">Aspergillus transmontanensis</name>
    <dbReference type="NCBI Taxonomy" id="1034304"/>
    <lineage>
        <taxon>Eukaryota</taxon>
        <taxon>Fungi</taxon>
        <taxon>Dikarya</taxon>
        <taxon>Ascomycota</taxon>
        <taxon>Pezizomycotina</taxon>
        <taxon>Eurotiomycetes</taxon>
        <taxon>Eurotiomycetidae</taxon>
        <taxon>Eurotiales</taxon>
        <taxon>Aspergillaceae</taxon>
        <taxon>Aspergillus</taxon>
        <taxon>Aspergillus subgen. Circumdati</taxon>
    </lineage>
</organism>
<gene>
    <name evidence="2" type="ORF">BDV41DRAFT_523776</name>
</gene>
<dbReference type="EMBL" id="ML738298">
    <property type="protein sequence ID" value="KAE8318258.1"/>
    <property type="molecule type" value="Genomic_DNA"/>
</dbReference>
<accession>A0A5N6WCL7</accession>
<keyword evidence="3" id="KW-1185">Reference proteome</keyword>
<feature type="region of interest" description="Disordered" evidence="1">
    <location>
        <begin position="31"/>
        <end position="50"/>
    </location>
</feature>
<feature type="compositionally biased region" description="Gly residues" evidence="1">
    <location>
        <begin position="31"/>
        <end position="46"/>
    </location>
</feature>
<dbReference type="AlphaFoldDB" id="A0A5N6WCL7"/>
<reference evidence="3" key="1">
    <citation type="submission" date="2019-04" db="EMBL/GenBank/DDBJ databases">
        <title>Friends and foes A comparative genomics studyof 23 Aspergillus species from section Flavi.</title>
        <authorList>
            <consortium name="DOE Joint Genome Institute"/>
            <person name="Kjaerbolling I."/>
            <person name="Vesth T."/>
            <person name="Frisvad J.C."/>
            <person name="Nybo J.L."/>
            <person name="Theobald S."/>
            <person name="Kildgaard S."/>
            <person name="Isbrandt T."/>
            <person name="Kuo A."/>
            <person name="Sato A."/>
            <person name="Lyhne E.K."/>
            <person name="Kogle M.E."/>
            <person name="Wiebenga A."/>
            <person name="Kun R.S."/>
            <person name="Lubbers R.J."/>
            <person name="Makela M.R."/>
            <person name="Barry K."/>
            <person name="Chovatia M."/>
            <person name="Clum A."/>
            <person name="Daum C."/>
            <person name="Haridas S."/>
            <person name="He G."/>
            <person name="LaButti K."/>
            <person name="Lipzen A."/>
            <person name="Mondo S."/>
            <person name="Riley R."/>
            <person name="Salamov A."/>
            <person name="Simmons B.A."/>
            <person name="Magnuson J.K."/>
            <person name="Henrissat B."/>
            <person name="Mortensen U.H."/>
            <person name="Larsen T.O."/>
            <person name="Devries R.P."/>
            <person name="Grigoriev I.V."/>
            <person name="Machida M."/>
            <person name="Baker S.E."/>
            <person name="Andersen M.R."/>
        </authorList>
    </citation>
    <scope>NUCLEOTIDE SEQUENCE [LARGE SCALE GENOMIC DNA]</scope>
    <source>
        <strain evidence="3">CBS 130015</strain>
    </source>
</reference>